<evidence type="ECO:0000259" key="1">
    <source>
        <dbReference type="PROSITE" id="PS50914"/>
    </source>
</evidence>
<organism evidence="2 3">
    <name type="scientific">Lutibacter agarilyticus</name>
    <dbReference type="NCBI Taxonomy" id="1109740"/>
    <lineage>
        <taxon>Bacteria</taxon>
        <taxon>Pseudomonadati</taxon>
        <taxon>Bacteroidota</taxon>
        <taxon>Flavobacteriia</taxon>
        <taxon>Flavobacteriales</taxon>
        <taxon>Flavobacteriaceae</taxon>
        <taxon>Lutibacter</taxon>
    </lineage>
</organism>
<dbReference type="PROSITE" id="PS50914">
    <property type="entry name" value="BON"/>
    <property type="match status" value="3"/>
</dbReference>
<dbReference type="PANTHER" id="PTHR34606:SF15">
    <property type="entry name" value="BON DOMAIN-CONTAINING PROTEIN"/>
    <property type="match status" value="1"/>
</dbReference>
<feature type="domain" description="BON" evidence="1">
    <location>
        <begin position="157"/>
        <end position="225"/>
    </location>
</feature>
<dbReference type="AlphaFoldDB" id="A0A238YE64"/>
<reference evidence="2 3" key="1">
    <citation type="submission" date="2017-06" db="EMBL/GenBank/DDBJ databases">
        <authorList>
            <person name="Kim H.J."/>
            <person name="Triplett B.A."/>
        </authorList>
    </citation>
    <scope>NUCLEOTIDE SEQUENCE [LARGE SCALE GENOMIC DNA]</scope>
    <source>
        <strain evidence="2 3">DSM 29150</strain>
    </source>
</reference>
<protein>
    <submittedName>
        <fullName evidence="2">Osmotically-inducible protein OsmY, contains BON domain</fullName>
    </submittedName>
</protein>
<dbReference type="Gene3D" id="3.30.1340.30">
    <property type="match status" value="3"/>
</dbReference>
<dbReference type="PANTHER" id="PTHR34606">
    <property type="entry name" value="BON DOMAIN-CONTAINING PROTEIN"/>
    <property type="match status" value="1"/>
</dbReference>
<proteinExistence type="predicted"/>
<feature type="domain" description="BON" evidence="1">
    <location>
        <begin position="11"/>
        <end position="79"/>
    </location>
</feature>
<dbReference type="SMART" id="SM00749">
    <property type="entry name" value="BON"/>
    <property type="match status" value="3"/>
</dbReference>
<gene>
    <name evidence="2" type="ORF">SAMN06265371_10911</name>
</gene>
<accession>A0A238YE64</accession>
<dbReference type="Proteomes" id="UP000198384">
    <property type="component" value="Unassembled WGS sequence"/>
</dbReference>
<name>A0A238YE64_9FLAO</name>
<dbReference type="EMBL" id="FZNT01000009">
    <property type="protein sequence ID" value="SNR69515.1"/>
    <property type="molecule type" value="Genomic_DNA"/>
</dbReference>
<evidence type="ECO:0000313" key="3">
    <source>
        <dbReference type="Proteomes" id="UP000198384"/>
    </source>
</evidence>
<evidence type="ECO:0000313" key="2">
    <source>
        <dbReference type="EMBL" id="SNR69515.1"/>
    </source>
</evidence>
<sequence>MFNLNFFIMKSDSAIKEDVLDELMWQPNIDETQIGVIVENSVVTLTGIVDSYSKKLAAEKAVKNVKGVKAVADDIEVKYGAAYKKTDKEIAKAAVNALKWNASVPEDKVTIEVRDGWVYLSGELKWFYQKEAAVKSIEALLGVKKVVNNITLKQAIEPTEIKSKITKAFERLADIDAKNIQVDVEGHTVKLKGKVHSYVEKDEAKKTAYAAPGVYEVENEIEVVL</sequence>
<keyword evidence="3" id="KW-1185">Reference proteome</keyword>
<dbReference type="Pfam" id="PF04972">
    <property type="entry name" value="BON"/>
    <property type="match status" value="3"/>
</dbReference>
<dbReference type="InterPro" id="IPR051686">
    <property type="entry name" value="Lipoprotein_DolP"/>
</dbReference>
<dbReference type="InterPro" id="IPR007055">
    <property type="entry name" value="BON_dom"/>
</dbReference>
<dbReference type="InterPro" id="IPR014004">
    <property type="entry name" value="Transpt-assoc_nodulatn_dom_bac"/>
</dbReference>
<feature type="domain" description="BON" evidence="1">
    <location>
        <begin position="86"/>
        <end position="154"/>
    </location>
</feature>